<comment type="caution">
    <text evidence="6">The sequence shown here is derived from an EMBL/GenBank/DDBJ whole genome shotgun (WGS) entry which is preliminary data.</text>
</comment>
<dbReference type="PANTHER" id="PTHR38101">
    <property type="entry name" value="UPF0307 PROTEIN YJGA"/>
    <property type="match status" value="1"/>
</dbReference>
<protein>
    <recommendedName>
        <fullName evidence="5">Dual-action ribosomal maturation protein DarP</fullName>
    </recommendedName>
    <alternativeName>
        <fullName evidence="5">Large ribosomal subunit assembly factor DarP</fullName>
    </alternativeName>
</protein>
<dbReference type="EMBL" id="JAAWWK010000006">
    <property type="protein sequence ID" value="NKI18923.1"/>
    <property type="molecule type" value="Genomic_DNA"/>
</dbReference>
<comment type="function">
    <text evidence="5">Member of a network of 50S ribosomal subunit biogenesis factors which assembles along the 30S-50S interface, preventing incorrect 23S rRNA structures from forming. Promotes peptidyl transferase center (PTC) maturation.</text>
</comment>
<keyword evidence="2 5" id="KW-0690">Ribosome biogenesis</keyword>
<dbReference type="RefSeq" id="WP_168451440.1">
    <property type="nucleotide sequence ID" value="NZ_JAAWWK010000006.1"/>
</dbReference>
<dbReference type="Proteomes" id="UP000765845">
    <property type="component" value="Unassembled WGS sequence"/>
</dbReference>
<sequence length="174" mass="19902">MTDFDDSQRPSKTALKKEMQALQDLGAQLVKLSNADLAKMPITDPDLEEAIATARRIKSHEGLRRQMQYIGKLMRLIDSSAIQAALEERERGQKDLARRFHELEGLRDRLLEGGVPAITEAMERFPDADRQRLRQLLLQAEKEKAAQKPPAAARKLFRYLRELQEIANANEVNR</sequence>
<dbReference type="PIRSF" id="PIRSF016183">
    <property type="entry name" value="UCP016183"/>
    <property type="match status" value="1"/>
</dbReference>
<dbReference type="NCBIfam" id="NF003593">
    <property type="entry name" value="PRK05255.1-1"/>
    <property type="match status" value="1"/>
</dbReference>
<proteinExistence type="inferred from homology"/>
<dbReference type="InterPro" id="IPR023153">
    <property type="entry name" value="DarP_sf"/>
</dbReference>
<dbReference type="SUPFAM" id="SSF158710">
    <property type="entry name" value="PSPTO4464-like"/>
    <property type="match status" value="1"/>
</dbReference>
<evidence type="ECO:0000256" key="3">
    <source>
        <dbReference type="ARBA" id="ARBA00022730"/>
    </source>
</evidence>
<dbReference type="HAMAP" id="MF_00765">
    <property type="entry name" value="DarP"/>
    <property type="match status" value="1"/>
</dbReference>
<keyword evidence="1 5" id="KW-0963">Cytoplasm</keyword>
<gene>
    <name evidence="5" type="primary">darP</name>
    <name evidence="6" type="ORF">HCU74_16055</name>
</gene>
<dbReference type="Gene3D" id="1.10.60.30">
    <property type="entry name" value="PSPTO4464-like domains"/>
    <property type="match status" value="2"/>
</dbReference>
<evidence type="ECO:0000256" key="5">
    <source>
        <dbReference type="HAMAP-Rule" id="MF_00765"/>
    </source>
</evidence>
<evidence type="ECO:0000313" key="6">
    <source>
        <dbReference type="EMBL" id="NKI18923.1"/>
    </source>
</evidence>
<organism evidence="6 7">
    <name type="scientific">Spongiibacter thalassae</name>
    <dbReference type="NCBI Taxonomy" id="2721624"/>
    <lineage>
        <taxon>Bacteria</taxon>
        <taxon>Pseudomonadati</taxon>
        <taxon>Pseudomonadota</taxon>
        <taxon>Gammaproteobacteria</taxon>
        <taxon>Cellvibrionales</taxon>
        <taxon>Spongiibacteraceae</taxon>
        <taxon>Spongiibacter</taxon>
    </lineage>
</organism>
<comment type="subcellular location">
    <subcellularLocation>
        <location evidence="5">Cytoplasm</location>
    </subcellularLocation>
    <text evidence="5">Associates with late stage pre-50S ribosomal subunits.</text>
</comment>
<dbReference type="CDD" id="cd16331">
    <property type="entry name" value="YjgA-like"/>
    <property type="match status" value="1"/>
</dbReference>
<keyword evidence="4 5" id="KW-0694">RNA-binding</keyword>
<dbReference type="PANTHER" id="PTHR38101:SF1">
    <property type="entry name" value="UPF0307 PROTEIN YJGA"/>
    <property type="match status" value="1"/>
</dbReference>
<accession>A0ABX1GKB3</accession>
<evidence type="ECO:0000256" key="2">
    <source>
        <dbReference type="ARBA" id="ARBA00022517"/>
    </source>
</evidence>
<keyword evidence="3 5" id="KW-0699">rRNA-binding</keyword>
<evidence type="ECO:0000256" key="4">
    <source>
        <dbReference type="ARBA" id="ARBA00022884"/>
    </source>
</evidence>
<evidence type="ECO:0000256" key="1">
    <source>
        <dbReference type="ARBA" id="ARBA00022490"/>
    </source>
</evidence>
<name>A0ABX1GKB3_9GAMM</name>
<dbReference type="InterPro" id="IPR006839">
    <property type="entry name" value="DarP"/>
</dbReference>
<keyword evidence="7" id="KW-1185">Reference proteome</keyword>
<dbReference type="Pfam" id="PF04751">
    <property type="entry name" value="DarP"/>
    <property type="match status" value="1"/>
</dbReference>
<reference evidence="6 7" key="1">
    <citation type="submission" date="2020-04" db="EMBL/GenBank/DDBJ databases">
        <authorList>
            <person name="Yoon J."/>
        </authorList>
    </citation>
    <scope>NUCLEOTIDE SEQUENCE [LARGE SCALE GENOMIC DNA]</scope>
    <source>
        <strain evidence="6 7">KMU-166</strain>
    </source>
</reference>
<comment type="similarity">
    <text evidence="5">Belongs to the DarP family.</text>
</comment>
<evidence type="ECO:0000313" key="7">
    <source>
        <dbReference type="Proteomes" id="UP000765845"/>
    </source>
</evidence>